<organism evidence="2 3">
    <name type="scientific">Podospora australis</name>
    <dbReference type="NCBI Taxonomy" id="1536484"/>
    <lineage>
        <taxon>Eukaryota</taxon>
        <taxon>Fungi</taxon>
        <taxon>Dikarya</taxon>
        <taxon>Ascomycota</taxon>
        <taxon>Pezizomycotina</taxon>
        <taxon>Sordariomycetes</taxon>
        <taxon>Sordariomycetidae</taxon>
        <taxon>Sordariales</taxon>
        <taxon>Podosporaceae</taxon>
        <taxon>Podospora</taxon>
    </lineage>
</organism>
<dbReference type="EMBL" id="MU864451">
    <property type="protein sequence ID" value="KAK4185391.1"/>
    <property type="molecule type" value="Genomic_DNA"/>
</dbReference>
<comment type="caution">
    <text evidence="2">The sequence shown here is derived from an EMBL/GenBank/DDBJ whole genome shotgun (WGS) entry which is preliminary data.</text>
</comment>
<evidence type="ECO:0000313" key="2">
    <source>
        <dbReference type="EMBL" id="KAK4185391.1"/>
    </source>
</evidence>
<feature type="domain" description="Protein kinase" evidence="1">
    <location>
        <begin position="1"/>
        <end position="213"/>
    </location>
</feature>
<dbReference type="GO" id="GO:0005524">
    <property type="term" value="F:ATP binding"/>
    <property type="evidence" value="ECO:0007669"/>
    <property type="project" value="InterPro"/>
</dbReference>
<reference evidence="2" key="1">
    <citation type="journal article" date="2023" name="Mol. Phylogenet. Evol.">
        <title>Genome-scale phylogeny and comparative genomics of the fungal order Sordariales.</title>
        <authorList>
            <person name="Hensen N."/>
            <person name="Bonometti L."/>
            <person name="Westerberg I."/>
            <person name="Brannstrom I.O."/>
            <person name="Guillou S."/>
            <person name="Cros-Aarteil S."/>
            <person name="Calhoun S."/>
            <person name="Haridas S."/>
            <person name="Kuo A."/>
            <person name="Mondo S."/>
            <person name="Pangilinan J."/>
            <person name="Riley R."/>
            <person name="LaButti K."/>
            <person name="Andreopoulos B."/>
            <person name="Lipzen A."/>
            <person name="Chen C."/>
            <person name="Yan M."/>
            <person name="Daum C."/>
            <person name="Ng V."/>
            <person name="Clum A."/>
            <person name="Steindorff A."/>
            <person name="Ohm R.A."/>
            <person name="Martin F."/>
            <person name="Silar P."/>
            <person name="Natvig D.O."/>
            <person name="Lalanne C."/>
            <person name="Gautier V."/>
            <person name="Ament-Velasquez S.L."/>
            <person name="Kruys A."/>
            <person name="Hutchinson M.I."/>
            <person name="Powell A.J."/>
            <person name="Barry K."/>
            <person name="Miller A.N."/>
            <person name="Grigoriev I.V."/>
            <person name="Debuchy R."/>
            <person name="Gladieux P."/>
            <person name="Hiltunen Thoren M."/>
            <person name="Johannesson H."/>
        </authorList>
    </citation>
    <scope>NUCLEOTIDE SEQUENCE</scope>
    <source>
        <strain evidence="2">PSN309</strain>
    </source>
</reference>
<dbReference type="AlphaFoldDB" id="A0AAN7AEB0"/>
<evidence type="ECO:0000259" key="1">
    <source>
        <dbReference type="PROSITE" id="PS50011"/>
    </source>
</evidence>
<dbReference type="Gene3D" id="1.10.510.10">
    <property type="entry name" value="Transferase(Phosphotransferase) domain 1"/>
    <property type="match status" value="1"/>
</dbReference>
<reference evidence="2" key="2">
    <citation type="submission" date="2023-05" db="EMBL/GenBank/DDBJ databases">
        <authorList>
            <consortium name="Lawrence Berkeley National Laboratory"/>
            <person name="Steindorff A."/>
            <person name="Hensen N."/>
            <person name="Bonometti L."/>
            <person name="Westerberg I."/>
            <person name="Brannstrom I.O."/>
            <person name="Guillou S."/>
            <person name="Cros-Aarteil S."/>
            <person name="Calhoun S."/>
            <person name="Haridas S."/>
            <person name="Kuo A."/>
            <person name="Mondo S."/>
            <person name="Pangilinan J."/>
            <person name="Riley R."/>
            <person name="Labutti K."/>
            <person name="Andreopoulos B."/>
            <person name="Lipzen A."/>
            <person name="Chen C."/>
            <person name="Yanf M."/>
            <person name="Daum C."/>
            <person name="Ng V."/>
            <person name="Clum A."/>
            <person name="Ohm R."/>
            <person name="Martin F."/>
            <person name="Silar P."/>
            <person name="Natvig D."/>
            <person name="Lalanne C."/>
            <person name="Gautier V."/>
            <person name="Ament-Velasquez S.L."/>
            <person name="Kruys A."/>
            <person name="Hutchinson M.I."/>
            <person name="Powell A.J."/>
            <person name="Barry K."/>
            <person name="Miller A.N."/>
            <person name="Grigoriev I.V."/>
            <person name="Debuchy R."/>
            <person name="Gladieux P."/>
            <person name="Thoren M.H."/>
            <person name="Johannesson H."/>
        </authorList>
    </citation>
    <scope>NUCLEOTIDE SEQUENCE</scope>
    <source>
        <strain evidence="2">PSN309</strain>
    </source>
</reference>
<protein>
    <recommendedName>
        <fullName evidence="1">Protein kinase domain-containing protein</fullName>
    </recommendedName>
</protein>
<dbReference type="GO" id="GO:0004672">
    <property type="term" value="F:protein kinase activity"/>
    <property type="evidence" value="ECO:0007669"/>
    <property type="project" value="InterPro"/>
</dbReference>
<dbReference type="PROSITE" id="PS50011">
    <property type="entry name" value="PROTEIN_KINASE_DOM"/>
    <property type="match status" value="1"/>
</dbReference>
<feature type="non-terminal residue" evidence="2">
    <location>
        <position position="213"/>
    </location>
</feature>
<name>A0AAN7AEB0_9PEZI</name>
<dbReference type="Proteomes" id="UP001302126">
    <property type="component" value="Unassembled WGS sequence"/>
</dbReference>
<dbReference type="InterPro" id="IPR011009">
    <property type="entry name" value="Kinase-like_dom_sf"/>
</dbReference>
<accession>A0AAN7AEB0</accession>
<dbReference type="InterPro" id="IPR000719">
    <property type="entry name" value="Prot_kinase_dom"/>
</dbReference>
<gene>
    <name evidence="2" type="ORF">QBC35DRAFT_537740</name>
</gene>
<sequence>MRWMNLFKRAQHMIQPVRLSDQVFSGIPSFYPVPAGYCTTIEFAKRGDLDGFAEKSRGYMAGPEPMTGLWPNSVLWLIAECLMRACVAMAYPPSALAKARGDNWDSDDEEPIQERIPGQYDFVDRETPAPSRIVHHDIDAWNIFVFDVDQMMGDPHDSHPVVKLADFGLMNDHRANPRGAGGKDGYHAPDAHAYSSASNVFQMAHVLYYLITG</sequence>
<keyword evidence="3" id="KW-1185">Reference proteome</keyword>
<evidence type="ECO:0000313" key="3">
    <source>
        <dbReference type="Proteomes" id="UP001302126"/>
    </source>
</evidence>
<dbReference type="SUPFAM" id="SSF56112">
    <property type="entry name" value="Protein kinase-like (PK-like)"/>
    <property type="match status" value="1"/>
</dbReference>
<proteinExistence type="predicted"/>